<dbReference type="PANTHER" id="PTHR34547:SF1">
    <property type="entry name" value="YACP-LIKE NYN DOMAIN PROTEIN"/>
    <property type="match status" value="1"/>
</dbReference>
<evidence type="ECO:0000313" key="2">
    <source>
        <dbReference type="Proteomes" id="UP001282284"/>
    </source>
</evidence>
<name>A0ABU4G8U9_9BACL</name>
<evidence type="ECO:0000313" key="1">
    <source>
        <dbReference type="EMBL" id="MDW0113404.1"/>
    </source>
</evidence>
<dbReference type="PANTHER" id="PTHR34547">
    <property type="entry name" value="YACP-LIKE NYN DOMAIN PROTEIN"/>
    <property type="match status" value="1"/>
</dbReference>
<reference evidence="1 2" key="1">
    <citation type="submission" date="2023-06" db="EMBL/GenBank/DDBJ databases">
        <title>Sporosarcina sp. nov., isolated from Korean traditional fermented seafood 'Jeotgal'.</title>
        <authorList>
            <person name="Yang A.I."/>
            <person name="Shin N.-R."/>
        </authorList>
    </citation>
    <scope>NUCLEOTIDE SEQUENCE [LARGE SCALE GENOMIC DNA]</scope>
    <source>
        <strain evidence="1 2">KCTC13119</strain>
    </source>
</reference>
<proteinExistence type="predicted"/>
<dbReference type="RefSeq" id="WP_317943720.1">
    <property type="nucleotide sequence ID" value="NZ_JAUBDI010000007.1"/>
</dbReference>
<protein>
    <submittedName>
        <fullName evidence="1">NYN domain-containing protein</fullName>
    </submittedName>
</protein>
<accession>A0ABU4G8U9</accession>
<dbReference type="Proteomes" id="UP001282284">
    <property type="component" value="Unassembled WGS sequence"/>
</dbReference>
<comment type="caution">
    <text evidence="1">The sequence shown here is derived from an EMBL/GenBank/DDBJ whole genome shotgun (WGS) entry which is preliminary data.</text>
</comment>
<dbReference type="EMBL" id="JAUBDI010000007">
    <property type="protein sequence ID" value="MDW0113404.1"/>
    <property type="molecule type" value="Genomic_DNA"/>
</dbReference>
<gene>
    <name evidence="1" type="ORF">QT711_09415</name>
</gene>
<dbReference type="InterPro" id="IPR010298">
    <property type="entry name" value="YacP-like"/>
</dbReference>
<sequence>MKQEILLVDGYNVIGAWPELRTLKSDSLADARDRLIERMAEYKAHMGWRVVVIFDAHLMPGIEKKNLKHQVEVVFTRENETADERIEKMVAELSGRRVQIHVATSDLTEQWVIFAQGALRKSARELEIEMNEIDQIISKKVKVIQEQRPFSKIQLSDDVAEIFEKWRRGMK</sequence>
<organism evidence="1 2">
    <name type="scientific">Sporosarcina saromensis</name>
    <dbReference type="NCBI Taxonomy" id="359365"/>
    <lineage>
        <taxon>Bacteria</taxon>
        <taxon>Bacillati</taxon>
        <taxon>Bacillota</taxon>
        <taxon>Bacilli</taxon>
        <taxon>Bacillales</taxon>
        <taxon>Caryophanaceae</taxon>
        <taxon>Sporosarcina</taxon>
    </lineage>
</organism>
<dbReference type="Pfam" id="PF05991">
    <property type="entry name" value="NYN_YacP"/>
    <property type="match status" value="1"/>
</dbReference>
<dbReference type="CDD" id="cd10912">
    <property type="entry name" value="PIN_YacP-like"/>
    <property type="match status" value="1"/>
</dbReference>
<keyword evidence="2" id="KW-1185">Reference proteome</keyword>